<gene>
    <name evidence="9" type="ORF">GN330_10170</name>
</gene>
<feature type="transmembrane region" description="Helical" evidence="8">
    <location>
        <begin position="330"/>
        <end position="348"/>
    </location>
</feature>
<feature type="transmembrane region" description="Helical" evidence="8">
    <location>
        <begin position="26"/>
        <end position="52"/>
    </location>
</feature>
<evidence type="ECO:0000313" key="9">
    <source>
        <dbReference type="EMBL" id="MVA97609.1"/>
    </source>
</evidence>
<protein>
    <recommendedName>
        <fullName evidence="11">Glycosyltransferase RgtA/B/C/D-like domain-containing protein</fullName>
    </recommendedName>
</protein>
<keyword evidence="6 8" id="KW-1133">Transmembrane helix</keyword>
<keyword evidence="5 8" id="KW-0812">Transmembrane</keyword>
<dbReference type="GO" id="GO:0016763">
    <property type="term" value="F:pentosyltransferase activity"/>
    <property type="evidence" value="ECO:0007669"/>
    <property type="project" value="TreeGrafter"/>
</dbReference>
<evidence type="ECO:0000256" key="5">
    <source>
        <dbReference type="ARBA" id="ARBA00022692"/>
    </source>
</evidence>
<dbReference type="PANTHER" id="PTHR33908">
    <property type="entry name" value="MANNOSYLTRANSFERASE YKCB-RELATED"/>
    <property type="match status" value="1"/>
</dbReference>
<reference evidence="9 10" key="1">
    <citation type="submission" date="2019-12" db="EMBL/GenBank/DDBJ databases">
        <title>Nitratireductor arenosus sp. nov., Isolated from sea sand, Jeju island, South Korea.</title>
        <authorList>
            <person name="Kim W."/>
        </authorList>
    </citation>
    <scope>NUCLEOTIDE SEQUENCE [LARGE SCALE GENOMIC DNA]</scope>
    <source>
        <strain evidence="9 10">CAU 1489</strain>
    </source>
</reference>
<dbReference type="Proteomes" id="UP000463224">
    <property type="component" value="Unassembled WGS sequence"/>
</dbReference>
<dbReference type="GO" id="GO:0010041">
    <property type="term" value="P:response to iron(III) ion"/>
    <property type="evidence" value="ECO:0007669"/>
    <property type="project" value="TreeGrafter"/>
</dbReference>
<evidence type="ECO:0000256" key="8">
    <source>
        <dbReference type="SAM" id="Phobius"/>
    </source>
</evidence>
<feature type="transmembrane region" description="Helical" evidence="8">
    <location>
        <begin position="168"/>
        <end position="185"/>
    </location>
</feature>
<dbReference type="InterPro" id="IPR050297">
    <property type="entry name" value="LipidA_mod_glycosyltrf_83"/>
</dbReference>
<feature type="transmembrane region" description="Helical" evidence="8">
    <location>
        <begin position="110"/>
        <end position="134"/>
    </location>
</feature>
<name>A0A844QIS5_9HYPH</name>
<comment type="caution">
    <text evidence="9">The sequence shown here is derived from an EMBL/GenBank/DDBJ whole genome shotgun (WGS) entry which is preliminary data.</text>
</comment>
<feature type="transmembrane region" description="Helical" evidence="8">
    <location>
        <begin position="236"/>
        <end position="255"/>
    </location>
</feature>
<evidence type="ECO:0000256" key="3">
    <source>
        <dbReference type="ARBA" id="ARBA00022676"/>
    </source>
</evidence>
<accession>A0A844QIS5</accession>
<feature type="transmembrane region" description="Helical" evidence="8">
    <location>
        <begin position="408"/>
        <end position="429"/>
    </location>
</feature>
<sequence length="562" mass="61753">MVERSAIGGPAQARAEPLASRSAGRVWGWALAHPYLAVTALIVVQTVPTLWARELWWLDELRHAAVLSELLDHGHWLALFLNGEFYPDKPAGYFWLLASLSLVTGTQAPWIHFLAVAIGAVMMAAATVWLARIVAPQDRGLALTAAVVLVTGLFFVERMHYPRMDPHFGAFIAWSLGAFFLALSRPRAVGWMVAAFVFSACAVLVKGPIGIVFPLLTAFAWLLWRGRLSRLFGVDVAYGIAVFVAILGLYAFGLYRVQGQAYLQALAGDVGTRAVADGFRLYFHLPHYLFMLAYRWLPWTLLLLVLPWPGLLSALRPARLGAARAAGDGGYAFLVLSVAAPLVVLTFLRYVSMNFLLCFYPALAVLTGRVVLDLVPRRALLFRSLVAGLLLLGVPVLIAVAWRNYYGFFLAGNLVAGLVLAPFALSLWLRRAAEWCRWLPLLALSVAAVSLPHFLLTLPALDIRKSTRPACEAARPYLEAGWKPLVLRPGRWSGVFQYYCGRRIPEIVGWEALLGEIARRDKVVVFMQEGGWAQLAPNPGGFRLIGPQGARFVAVACEGCGR</sequence>
<evidence type="ECO:0000256" key="1">
    <source>
        <dbReference type="ARBA" id="ARBA00004651"/>
    </source>
</evidence>
<dbReference type="EMBL" id="WPHG01000002">
    <property type="protein sequence ID" value="MVA97609.1"/>
    <property type="molecule type" value="Genomic_DNA"/>
</dbReference>
<keyword evidence="3" id="KW-0328">Glycosyltransferase</keyword>
<dbReference type="GO" id="GO:0009103">
    <property type="term" value="P:lipopolysaccharide biosynthetic process"/>
    <property type="evidence" value="ECO:0007669"/>
    <property type="project" value="UniProtKB-ARBA"/>
</dbReference>
<evidence type="ECO:0000256" key="7">
    <source>
        <dbReference type="ARBA" id="ARBA00023136"/>
    </source>
</evidence>
<feature type="transmembrane region" description="Helical" evidence="8">
    <location>
        <begin position="384"/>
        <end position="402"/>
    </location>
</feature>
<evidence type="ECO:0000256" key="6">
    <source>
        <dbReference type="ARBA" id="ARBA00022989"/>
    </source>
</evidence>
<dbReference type="AlphaFoldDB" id="A0A844QIS5"/>
<feature type="transmembrane region" description="Helical" evidence="8">
    <location>
        <begin position="191"/>
        <end position="224"/>
    </location>
</feature>
<dbReference type="PANTHER" id="PTHR33908:SF3">
    <property type="entry name" value="UNDECAPRENYL PHOSPHATE-ALPHA-4-AMINO-4-DEOXY-L-ARABINOSE ARABINOSYL TRANSFERASE"/>
    <property type="match status" value="1"/>
</dbReference>
<keyword evidence="10" id="KW-1185">Reference proteome</keyword>
<comment type="subcellular location">
    <subcellularLocation>
        <location evidence="1">Cell membrane</location>
        <topology evidence="1">Multi-pass membrane protein</topology>
    </subcellularLocation>
</comment>
<proteinExistence type="predicted"/>
<keyword evidence="4" id="KW-0808">Transferase</keyword>
<keyword evidence="2" id="KW-1003">Cell membrane</keyword>
<feature type="transmembrane region" description="Helical" evidence="8">
    <location>
        <begin position="140"/>
        <end position="156"/>
    </location>
</feature>
<evidence type="ECO:0000256" key="4">
    <source>
        <dbReference type="ARBA" id="ARBA00022679"/>
    </source>
</evidence>
<organism evidence="9 10">
    <name type="scientific">Nitratireductor arenosus</name>
    <dbReference type="NCBI Taxonomy" id="2682096"/>
    <lineage>
        <taxon>Bacteria</taxon>
        <taxon>Pseudomonadati</taxon>
        <taxon>Pseudomonadota</taxon>
        <taxon>Alphaproteobacteria</taxon>
        <taxon>Hyphomicrobiales</taxon>
        <taxon>Phyllobacteriaceae</taxon>
        <taxon>Nitratireductor</taxon>
    </lineage>
</organism>
<dbReference type="GO" id="GO:0005886">
    <property type="term" value="C:plasma membrane"/>
    <property type="evidence" value="ECO:0007669"/>
    <property type="project" value="UniProtKB-SubCell"/>
</dbReference>
<keyword evidence="7 8" id="KW-0472">Membrane</keyword>
<feature type="transmembrane region" description="Helical" evidence="8">
    <location>
        <begin position="296"/>
        <end position="318"/>
    </location>
</feature>
<evidence type="ECO:0000256" key="2">
    <source>
        <dbReference type="ARBA" id="ARBA00022475"/>
    </source>
</evidence>
<feature type="transmembrane region" description="Helical" evidence="8">
    <location>
        <begin position="441"/>
        <end position="461"/>
    </location>
</feature>
<evidence type="ECO:0000313" key="10">
    <source>
        <dbReference type="Proteomes" id="UP000463224"/>
    </source>
</evidence>
<evidence type="ECO:0008006" key="11">
    <source>
        <dbReference type="Google" id="ProtNLM"/>
    </source>
</evidence>